<protein>
    <submittedName>
        <fullName evidence="2">Uncharacterized protein</fullName>
    </submittedName>
</protein>
<name>A0ABN7KAF9_9BACT</name>
<dbReference type="EMBL" id="CAJHOF010000017">
    <property type="protein sequence ID" value="CAD7289506.1"/>
    <property type="molecule type" value="Genomic_DNA"/>
</dbReference>
<dbReference type="Proteomes" id="UP000789803">
    <property type="component" value="Unassembled WGS sequence"/>
</dbReference>
<gene>
    <name evidence="2" type="ORF">LMG7974_01583</name>
</gene>
<keyword evidence="1" id="KW-0472">Membrane</keyword>
<organism evidence="2 3">
    <name type="scientific">Campylobacter majalis</name>
    <dbReference type="NCBI Taxonomy" id="2790656"/>
    <lineage>
        <taxon>Bacteria</taxon>
        <taxon>Pseudomonadati</taxon>
        <taxon>Campylobacterota</taxon>
        <taxon>Epsilonproteobacteria</taxon>
        <taxon>Campylobacterales</taxon>
        <taxon>Campylobacteraceae</taxon>
        <taxon>Campylobacter</taxon>
    </lineage>
</organism>
<feature type="transmembrane region" description="Helical" evidence="1">
    <location>
        <begin position="56"/>
        <end position="72"/>
    </location>
</feature>
<keyword evidence="1" id="KW-1133">Transmembrane helix</keyword>
<evidence type="ECO:0000256" key="1">
    <source>
        <dbReference type="SAM" id="Phobius"/>
    </source>
</evidence>
<comment type="caution">
    <text evidence="2">The sequence shown here is derived from an EMBL/GenBank/DDBJ whole genome shotgun (WGS) entry which is preliminary data.</text>
</comment>
<keyword evidence="3" id="KW-1185">Reference proteome</keyword>
<evidence type="ECO:0000313" key="2">
    <source>
        <dbReference type="EMBL" id="CAD7289506.1"/>
    </source>
</evidence>
<dbReference type="RefSeq" id="WP_229933363.1">
    <property type="nucleotide sequence ID" value="NZ_CAJHOF010000017.1"/>
</dbReference>
<keyword evidence="1" id="KW-0812">Transmembrane</keyword>
<accession>A0ABN7KAF9</accession>
<feature type="transmembrane region" description="Helical" evidence="1">
    <location>
        <begin position="28"/>
        <end position="49"/>
    </location>
</feature>
<evidence type="ECO:0000313" key="3">
    <source>
        <dbReference type="Proteomes" id="UP000789803"/>
    </source>
</evidence>
<sequence>MIVLVMFLTIIFFTYISNKGNLEVKNLIEFSSFTLAVFCIGFFILISSIDELKPSIFYLLPIPLIIYLLKNIQKSIVSKSLNIIANQQRYFKDATAQKIVKFYEKRKDEKSKRIEVFVNEADKKLIVNETIRPQFFINYFGFKGTKIDDLIELEKSQVFKIIFDKVKDFIEDLEVKVDYEKELKNNDFIAEFFLMDLWERYTPKFNISVANLDILIKNDNEKEFLGAIDLLNLNCVKFKGAGMYYAYLEFKDRLKDFIPELRIDNVNQLNTDIIPTEGAFDEKYAIENDSSRTVYNKGQYIIKDNK</sequence>
<proteinExistence type="predicted"/>
<reference evidence="2 3" key="1">
    <citation type="submission" date="2020-11" db="EMBL/GenBank/DDBJ databases">
        <authorList>
            <person name="Peeters C."/>
        </authorList>
    </citation>
    <scope>NUCLEOTIDE SEQUENCE [LARGE SCALE GENOMIC DNA]</scope>
    <source>
        <strain evidence="2 3">LMG 7974</strain>
    </source>
</reference>